<dbReference type="InterPro" id="IPR029058">
    <property type="entry name" value="AB_hydrolase_fold"/>
</dbReference>
<gene>
    <name evidence="1" type="primary">Phospholipase A</name>
</gene>
<dbReference type="WBParaSite" id="Smp_031180.1">
    <property type="protein sequence ID" value="Smp_031180.1"/>
    <property type="gene ID" value="Smp_031180"/>
</dbReference>
<dbReference type="SUPFAM" id="SSF53474">
    <property type="entry name" value="alpha/beta-Hydrolases"/>
    <property type="match status" value="1"/>
</dbReference>
<dbReference type="GO" id="GO:0008374">
    <property type="term" value="F:O-acyltransferase activity"/>
    <property type="evidence" value="ECO:0007669"/>
    <property type="project" value="InterPro"/>
</dbReference>
<dbReference type="FunCoup" id="A0A0U5DPH3">
    <property type="interactions" value="193"/>
</dbReference>
<organism evidence="1">
    <name type="scientific">Schistosoma mansoni</name>
    <name type="common">Blood fluke</name>
    <dbReference type="NCBI Taxonomy" id="6183"/>
    <lineage>
        <taxon>Eukaryota</taxon>
        <taxon>Metazoa</taxon>
        <taxon>Spiralia</taxon>
        <taxon>Lophotrochozoa</taxon>
        <taxon>Platyhelminthes</taxon>
        <taxon>Trematoda</taxon>
        <taxon>Digenea</taxon>
        <taxon>Strigeidida</taxon>
        <taxon>Schistosomatoidea</taxon>
        <taxon>Schistosomatidae</taxon>
        <taxon>Schistosoma</taxon>
    </lineage>
</organism>
<sequence length="416" mass="48117">MNNLNYRLHLILVLFILTLFFGYQFAGHTKDLFLNYVDENISNPIILIPGLGGTQAYCQLKESKSNEFPIWLNLFYMMIPEKLQHYFGLRFNPTTLDSENTDACKVIFPGWGETRSIEYLHTNGFRFFNYFGPLVNFLEKNKFFIKNFTLRGAPYDFRKLPYENTDFMDKLKSLVEETYKNANRRPVVLLGHSMGSLYTLNFLNKQTKLWKNKYIKSYISVSAPFGGAVKALLGVITGDNFGIFYRTPLSFRPILRSFSSIISTIPDPRIWPSDDVIITTPDKNYTAHNYPSLFQDIGFPVGYQVYKKAVHEFMTLDYPKDIPEVYCVYSSGLLTIKRLIYKPSSLFRSEFPNQSPKLEYEDGDGTVNLQSLQHCTKWPNVSIMHLIVSNHVPILADKRFLQFVQNHVTTSTVSNN</sequence>
<dbReference type="InParanoid" id="A0A0U5DPH3"/>
<dbReference type="Proteomes" id="UP000008854">
    <property type="component" value="Unassembled WGS sequence"/>
</dbReference>
<dbReference type="GO" id="GO:0006629">
    <property type="term" value="P:lipid metabolic process"/>
    <property type="evidence" value="ECO:0007669"/>
    <property type="project" value="InterPro"/>
</dbReference>
<dbReference type="Gene3D" id="3.40.50.1820">
    <property type="entry name" value="alpha/beta hydrolase"/>
    <property type="match status" value="2"/>
</dbReference>
<evidence type="ECO:0000313" key="1">
    <source>
        <dbReference type="EMBL" id="CUS27861.1"/>
    </source>
</evidence>
<dbReference type="AlphaFoldDB" id="A0A0U5DPH3"/>
<dbReference type="STRING" id="6183.A0A0U5DPH3"/>
<accession>A0A0U5DPH3</accession>
<dbReference type="InterPro" id="IPR003386">
    <property type="entry name" value="LACT/PDAT_acylTrfase"/>
</dbReference>
<reference evidence="3" key="3">
    <citation type="submission" date="2018-12" db="UniProtKB">
        <authorList>
            <consortium name="WormBaseParasite"/>
        </authorList>
    </citation>
    <scope>IDENTIFICATION</scope>
    <source>
        <strain evidence="3">Puerto Rican</strain>
    </source>
</reference>
<dbReference type="EMBL" id="LN898197">
    <property type="protein sequence ID" value="CUS27861.1"/>
    <property type="molecule type" value="Genomic_DNA"/>
</dbReference>
<evidence type="ECO:0000313" key="2">
    <source>
        <dbReference type="Proteomes" id="UP000008854"/>
    </source>
</evidence>
<evidence type="ECO:0000313" key="3">
    <source>
        <dbReference type="WBParaSite" id="Smp_031180.1"/>
    </source>
</evidence>
<reference evidence="1" key="2">
    <citation type="journal article" date="2015" name="PLoS Negl. Trop. Dis.">
        <title>The Schistosome Esophagus Is a 'Hotspot' for Microexon and Lysosomal Hydrolase Gene Expression: Implications for Blood Processing.</title>
        <authorList>
            <person name="Wilson R.A."/>
            <person name="Li X.H."/>
            <person name="MacDonald S."/>
            <person name="Neves L.X."/>
            <person name="Vitoriano-Souza J."/>
            <person name="Leite L.C."/>
            <person name="Farias L.P."/>
            <person name="James S."/>
            <person name="Ashton P.D."/>
            <person name="DeMarco R."/>
            <person name="Castro Borges W."/>
        </authorList>
    </citation>
    <scope>NUCLEOTIDE SEQUENCE</scope>
    <source>
        <strain evidence="1">Puerto Rico</strain>
    </source>
</reference>
<keyword evidence="2" id="KW-1185">Reference proteome</keyword>
<dbReference type="PANTHER" id="PTHR11440">
    <property type="entry name" value="LECITHIN-CHOLESTEROL ACYLTRANSFERASE-RELATED"/>
    <property type="match status" value="1"/>
</dbReference>
<dbReference type="Pfam" id="PF02450">
    <property type="entry name" value="LCAT"/>
    <property type="match status" value="2"/>
</dbReference>
<name>A0A0U5DPH3_SCHMA</name>
<reference evidence="2" key="1">
    <citation type="journal article" date="2012" name="PLoS Negl. Trop. Dis.">
        <title>A systematically improved high quality genome and transcriptome of the human blood fluke Schistosoma mansoni.</title>
        <authorList>
            <person name="Protasio A.V."/>
            <person name="Tsai I.J."/>
            <person name="Babbage A."/>
            <person name="Nichol S."/>
            <person name="Hunt M."/>
            <person name="Aslett M.A."/>
            <person name="De Silva N."/>
            <person name="Velarde G.S."/>
            <person name="Anderson T.J."/>
            <person name="Clark R.C."/>
            <person name="Davidson C."/>
            <person name="Dillon G.P."/>
            <person name="Holroyd N.E."/>
            <person name="LoVerde P.T."/>
            <person name="Lloyd C."/>
            <person name="McQuillan J."/>
            <person name="Oliveira G."/>
            <person name="Otto T.D."/>
            <person name="Parker-Manuel S.J."/>
            <person name="Quail M.A."/>
            <person name="Wilson R.A."/>
            <person name="Zerlotini A."/>
            <person name="Dunne D.W."/>
            <person name="Berriman M."/>
        </authorList>
    </citation>
    <scope>NUCLEOTIDE SEQUENCE [LARGE SCALE GENOMIC DNA]</scope>
    <source>
        <strain evidence="2">Puerto Rican</strain>
    </source>
</reference>
<protein>
    <submittedName>
        <fullName evidence="1 3">Phospholipase A protein</fullName>
    </submittedName>
</protein>
<proteinExistence type="predicted"/>